<proteinExistence type="predicted"/>
<protein>
    <recommendedName>
        <fullName evidence="2">Bacteriophage P22, Gp10, DNA-stabilising</fullName>
    </recommendedName>
</protein>
<organism evidence="1">
    <name type="scientific">uncultured Caudovirales phage</name>
    <dbReference type="NCBI Taxonomy" id="2100421"/>
    <lineage>
        <taxon>Viruses</taxon>
        <taxon>Duplodnaviria</taxon>
        <taxon>Heunggongvirae</taxon>
        <taxon>Uroviricota</taxon>
        <taxon>Caudoviricetes</taxon>
        <taxon>Peduoviridae</taxon>
        <taxon>Maltschvirus</taxon>
        <taxon>Maltschvirus maltsch</taxon>
    </lineage>
</organism>
<evidence type="ECO:0000313" key="1">
    <source>
        <dbReference type="EMBL" id="CAB4120951.1"/>
    </source>
</evidence>
<name>A0A6J5KHG1_9CAUD</name>
<accession>A0A6J5KHG1</accession>
<reference evidence="1" key="1">
    <citation type="submission" date="2020-04" db="EMBL/GenBank/DDBJ databases">
        <authorList>
            <person name="Chiriac C."/>
            <person name="Salcher M."/>
            <person name="Ghai R."/>
            <person name="Kavagutti S V."/>
        </authorList>
    </citation>
    <scope>NUCLEOTIDE SEQUENCE</scope>
</reference>
<gene>
    <name evidence="1" type="ORF">UFOVP1_50</name>
</gene>
<sequence length="512" mass="56287">MTKIPLQITGGSYQNPSRPANYQRCVNMYSTTSGASDQLEVSNKLNQGRGGSVLLRTMGCSIIGNVNTVDINPTCRGLYQIEVSAGNYITIVIMGAKVYNLNFNSTDLTINPVLLGSLQTVAGLVSVTSNTTQIMFICYDFLNILVGGSIYNYSAGTFSDITDPNFVGGSTVAMIDDYFIYNQVGTQSFWFSNVNDGTTYNALNVAAKSGKPDNVVALGQTKGELWVFGTDTVEVWYDAGNSPGSPFSKRIGSDLDIGCSAAFSIANVNGNLMWLDSRRFVAISDYSAFFRNQSTGYTITKASTEAIDAEFASYSKVSDAIASTYNDNGHIMYEITFPTVKKTWVFDNTINMWHEKSYYNTQENLADQAITNFYVQNESYLLAASLNNNNIYVVSRDYLDDAGQAIHRIRTTQHYNNAFNNIGVDQLELKCDCGKAPLTITNPMISMRYSNDSGYTWSSFLPRTLGNTGQYGTRITWNCLGSAHEWLFEFTISDPIDFSILDGVADVNVGSV</sequence>
<evidence type="ECO:0008006" key="2">
    <source>
        <dbReference type="Google" id="ProtNLM"/>
    </source>
</evidence>
<dbReference type="EMBL" id="LR796139">
    <property type="protein sequence ID" value="CAB4120951.1"/>
    <property type="molecule type" value="Genomic_DNA"/>
</dbReference>